<feature type="compositionally biased region" description="Basic and acidic residues" evidence="4">
    <location>
        <begin position="909"/>
        <end position="941"/>
    </location>
</feature>
<evidence type="ECO:0000256" key="4">
    <source>
        <dbReference type="SAM" id="MobiDB-lite"/>
    </source>
</evidence>
<feature type="domain" description="PDZ" evidence="5">
    <location>
        <begin position="387"/>
        <end position="471"/>
    </location>
</feature>
<dbReference type="EMBL" id="JARAKH010000041">
    <property type="protein sequence ID" value="KAK8381242.1"/>
    <property type="molecule type" value="Genomic_DNA"/>
</dbReference>
<feature type="compositionally biased region" description="Basic and acidic residues" evidence="4">
    <location>
        <begin position="803"/>
        <end position="860"/>
    </location>
</feature>
<keyword evidence="2" id="KW-0677">Repeat</keyword>
<dbReference type="Pfam" id="PF00595">
    <property type="entry name" value="PDZ"/>
    <property type="match status" value="3"/>
</dbReference>
<dbReference type="GO" id="GO:0032426">
    <property type="term" value="C:stereocilium tip"/>
    <property type="evidence" value="ECO:0007669"/>
    <property type="project" value="TreeGrafter"/>
</dbReference>
<feature type="compositionally biased region" description="Low complexity" evidence="4">
    <location>
        <begin position="34"/>
        <end position="55"/>
    </location>
</feature>
<feature type="compositionally biased region" description="Polar residues" evidence="4">
    <location>
        <begin position="895"/>
        <end position="905"/>
    </location>
</feature>
<evidence type="ECO:0000256" key="3">
    <source>
        <dbReference type="ARBA" id="ARBA00023273"/>
    </source>
</evidence>
<organism evidence="6 7">
    <name type="scientific">Scylla paramamosain</name>
    <name type="common">Mud crab</name>
    <dbReference type="NCBI Taxonomy" id="85552"/>
    <lineage>
        <taxon>Eukaryota</taxon>
        <taxon>Metazoa</taxon>
        <taxon>Ecdysozoa</taxon>
        <taxon>Arthropoda</taxon>
        <taxon>Crustacea</taxon>
        <taxon>Multicrustacea</taxon>
        <taxon>Malacostraca</taxon>
        <taxon>Eumalacostraca</taxon>
        <taxon>Eucarida</taxon>
        <taxon>Decapoda</taxon>
        <taxon>Pleocyemata</taxon>
        <taxon>Brachyura</taxon>
        <taxon>Eubrachyura</taxon>
        <taxon>Portunoidea</taxon>
        <taxon>Portunidae</taxon>
        <taxon>Portuninae</taxon>
        <taxon>Scylla</taxon>
    </lineage>
</organism>
<comment type="caution">
    <text evidence="6">The sequence shown here is derived from an EMBL/GenBank/DDBJ whole genome shotgun (WGS) entry which is preliminary data.</text>
</comment>
<dbReference type="SMART" id="SM00228">
    <property type="entry name" value="PDZ"/>
    <property type="match status" value="3"/>
</dbReference>
<feature type="compositionally biased region" description="Pro residues" evidence="4">
    <location>
        <begin position="269"/>
        <end position="301"/>
    </location>
</feature>
<dbReference type="InterPro" id="IPR051844">
    <property type="entry name" value="USH2_Complex_Protein"/>
</dbReference>
<dbReference type="PANTHER" id="PTHR23116:SF29">
    <property type="entry name" value="PDZ DOMAIN-CONTAINING PROTEIN 7"/>
    <property type="match status" value="1"/>
</dbReference>
<proteinExistence type="predicted"/>
<feature type="region of interest" description="Disordered" evidence="4">
    <location>
        <begin position="978"/>
        <end position="1054"/>
    </location>
</feature>
<dbReference type="SUPFAM" id="SSF50156">
    <property type="entry name" value="PDZ domain-like"/>
    <property type="match status" value="3"/>
</dbReference>
<sequence length="1166" mass="127136">MAHLHDHDPDNDDIERELYQLGLTDTPPPPPPALRGALPAAWPLASSARSRSAPSIQEDSFVDPPVGVHPRPPQAPLTQHGLVVTGDLGRARLGLWGGAPPPRFAVHHSLTNLSLDNPGHTNPTPACNPNPAPNPAPPTAAAAAAVALYNGALASTGGEEPPEATLPALTTAAAAAVVTAWGQDPGGVHYPGHVMPQDFNKLPRGPRGTSPHPDITDEDEERLAALVSSVEAALRRIHSGLQESYIMYENPDDEEDPPPPQPVTASLRDPPPSPVPPHEISGSPPPPASPPEPLAAGPPPGGIGVGAPRLVGPDNASRLSRELGFIPIQEGAPQPPPPPPRPAEHHKAHHHRHHLHHQHKLSKKVKNHKSKVLLSGLMSCPGPGFRLLHLRRDPASGQGFGFSIKGGREAGIGVYVSRVEQGGPAWRAGLRPGDLLLAADNTNFSSVTHAEAIALLKSAEEVTLTVATTSQLPAPVVVAQTYSWVTADGRATSPPPEYNPRLHHHQVSTVEVEVVGSESLGLMIRGGVEYSLGIFITGVDQDSAAYKAGLKVGDQILEVNGESFLAVTHDTAVNILKYSRRLQLCVRRVGRIPHSCTTYDRRSWPPSAKKDNGRSAENMEATLAMIEEKSERVLTRAAHARLREVVSDYAAGRVPIHHLLTTANELLTSPDKLSLLTELREAVRPEDQVIFDAAVFRGAARPREKQQPRRHSHTGDSAALGKALAKPPGSHHHAHGQRSAHARKQYDDFERPSGSRGREDYDGLASSPSRLRDEYSRLSPRGREEYDPPGRMRDDYDSSPSRVRHDYDHSSQSRGRSDYDQARNDYEEYERPRGRDEYERHSPAPRVRDYSPSRGLKDDYPSLDDYEDSQDPRRRRDEVREDEADEDVGIDFDLQESSTNPTAPSSVRVLDDYGDNRLRNDYDYDHSRHMDDYPMRDEYPHHPHHHHALQRDHSDADDYREAEGDYEGYGRHYREVIEPASPTPRNPHHYHQHHHRHQHHHLATDARQVCGDGGSVGGGSSGSGGGSPSSPGGGKVNSAPPTVDDAREETHTPYACTRGRRTSLVVSDSQGRFRVVGGADTKQKLPRVINIAANGAAFEAGGLRVGQLILAVDGQKLDGHSHEEAARLIAGCWVSRSRPEVEFMVVERKQTAADVRRSSISLLSQM</sequence>
<feature type="region of interest" description="Disordered" evidence="4">
    <location>
        <begin position="1"/>
        <end position="79"/>
    </location>
</feature>
<evidence type="ECO:0000256" key="1">
    <source>
        <dbReference type="ARBA" id="ARBA00004316"/>
    </source>
</evidence>
<keyword evidence="3" id="KW-0966">Cell projection</keyword>
<dbReference type="Gene3D" id="1.20.1160.20">
    <property type="match status" value="1"/>
</dbReference>
<feature type="compositionally biased region" description="Basic and acidic residues" evidence="4">
    <location>
        <begin position="770"/>
        <end position="796"/>
    </location>
</feature>
<evidence type="ECO:0000313" key="6">
    <source>
        <dbReference type="EMBL" id="KAK8381242.1"/>
    </source>
</evidence>
<evidence type="ECO:0000313" key="7">
    <source>
        <dbReference type="Proteomes" id="UP001487740"/>
    </source>
</evidence>
<protein>
    <recommendedName>
        <fullName evidence="5">PDZ domain-containing protein</fullName>
    </recommendedName>
</protein>
<feature type="compositionally biased region" description="Gly residues" evidence="4">
    <location>
        <begin position="1011"/>
        <end position="1035"/>
    </location>
</feature>
<feature type="compositionally biased region" description="Basic residues" evidence="4">
    <location>
        <begin position="344"/>
        <end position="365"/>
    </location>
</feature>
<dbReference type="CDD" id="cd06741">
    <property type="entry name" value="PDZ2_FL-whirlin"/>
    <property type="match status" value="1"/>
</dbReference>
<dbReference type="AlphaFoldDB" id="A0AAW0T310"/>
<feature type="region of interest" description="Disordered" evidence="4">
    <location>
        <begin position="700"/>
        <end position="957"/>
    </location>
</feature>
<feature type="domain" description="PDZ" evidence="5">
    <location>
        <begin position="1073"/>
        <end position="1129"/>
    </location>
</feature>
<feature type="compositionally biased region" description="Basic residues" evidence="4">
    <location>
        <begin position="729"/>
        <end position="743"/>
    </location>
</feature>
<dbReference type="CDD" id="cd00136">
    <property type="entry name" value="PDZ_canonical"/>
    <property type="match status" value="1"/>
</dbReference>
<accession>A0AAW0T310</accession>
<name>A0AAW0T310_SCYPA</name>
<dbReference type="GO" id="GO:0005886">
    <property type="term" value="C:plasma membrane"/>
    <property type="evidence" value="ECO:0007669"/>
    <property type="project" value="TreeGrafter"/>
</dbReference>
<feature type="region of interest" description="Disordered" evidence="4">
    <location>
        <begin position="194"/>
        <end position="217"/>
    </location>
</feature>
<feature type="compositionally biased region" description="Basic residues" evidence="4">
    <location>
        <begin position="986"/>
        <end position="1001"/>
    </location>
</feature>
<dbReference type="Gene3D" id="2.30.42.10">
    <property type="match status" value="3"/>
</dbReference>
<feature type="region of interest" description="Disordered" evidence="4">
    <location>
        <begin position="249"/>
        <end position="315"/>
    </location>
</feature>
<feature type="compositionally biased region" description="Basic and acidic residues" evidence="4">
    <location>
        <begin position="870"/>
        <end position="879"/>
    </location>
</feature>
<dbReference type="Proteomes" id="UP001487740">
    <property type="component" value="Unassembled WGS sequence"/>
</dbReference>
<dbReference type="GO" id="GO:0002142">
    <property type="term" value="C:stereocilia ankle link complex"/>
    <property type="evidence" value="ECO:0007669"/>
    <property type="project" value="TreeGrafter"/>
</dbReference>
<dbReference type="FunFam" id="2.30.42.10:FF:000087">
    <property type="entry name" value="Whirlin a"/>
    <property type="match status" value="1"/>
</dbReference>
<feature type="compositionally biased region" description="Acidic residues" evidence="4">
    <location>
        <begin position="880"/>
        <end position="894"/>
    </location>
</feature>
<keyword evidence="7" id="KW-1185">Reference proteome</keyword>
<dbReference type="PROSITE" id="PS50106">
    <property type="entry name" value="PDZ"/>
    <property type="match status" value="3"/>
</dbReference>
<reference evidence="6 7" key="1">
    <citation type="submission" date="2023-03" db="EMBL/GenBank/DDBJ databases">
        <title>High-quality genome of Scylla paramamosain provides insights in environmental adaptation.</title>
        <authorList>
            <person name="Zhang L."/>
        </authorList>
    </citation>
    <scope>NUCLEOTIDE SEQUENCE [LARGE SCALE GENOMIC DNA]</scope>
    <source>
        <strain evidence="6">LZ_2023a</strain>
        <tissue evidence="6">Muscle</tissue>
    </source>
</reference>
<evidence type="ECO:0000256" key="2">
    <source>
        <dbReference type="ARBA" id="ARBA00022737"/>
    </source>
</evidence>
<comment type="subcellular location">
    <subcellularLocation>
        <location evidence="1">Cell projection</location>
    </subcellularLocation>
</comment>
<feature type="domain" description="PDZ" evidence="5">
    <location>
        <begin position="509"/>
        <end position="577"/>
    </location>
</feature>
<gene>
    <name evidence="6" type="ORF">O3P69_008245</name>
</gene>
<dbReference type="InterPro" id="IPR036034">
    <property type="entry name" value="PDZ_sf"/>
</dbReference>
<evidence type="ECO:0000259" key="5">
    <source>
        <dbReference type="PROSITE" id="PS50106"/>
    </source>
</evidence>
<dbReference type="GO" id="GO:0005929">
    <property type="term" value="C:cilium"/>
    <property type="evidence" value="ECO:0007669"/>
    <property type="project" value="TreeGrafter"/>
</dbReference>
<dbReference type="PANTHER" id="PTHR23116">
    <property type="entry name" value="PDZ DOMAIN CONTAINING WHIRLIN AND HARMONIN-RELATED"/>
    <property type="match status" value="1"/>
</dbReference>
<dbReference type="InterPro" id="IPR001478">
    <property type="entry name" value="PDZ"/>
</dbReference>
<feature type="compositionally biased region" description="Basic and acidic residues" evidence="4">
    <location>
        <begin position="744"/>
        <end position="761"/>
    </location>
</feature>
<feature type="region of interest" description="Disordered" evidence="4">
    <location>
        <begin position="328"/>
        <end position="365"/>
    </location>
</feature>